<sequence>MKKILLFLITLLIISCEKKSLNIIDINFSNPPIVKSVKIEPDKINLDTISAGIEITPEDTLKIKLKTTAVIFDKDGQDDIAKTICQVINPYRGITLTRINLDKINDSTFYGEPEFKIKRKESGNYYVKIFSIDKSNFSSNEVYFSLNLYRGNRPPIISDLIAPDTVFLQTQTVLIKMTIKATDPDGDNDIKTVQFNSYKPDGSPSSGNPFKMYDDGNSSGISGDDKAGDGIYSIIIQLPPNTQKGKYRFEFQAIDRAGASSNVITHFIAVL</sequence>
<evidence type="ECO:0000313" key="3">
    <source>
        <dbReference type="Proteomes" id="UP000243065"/>
    </source>
</evidence>
<protein>
    <submittedName>
        <fullName evidence="2">Uncharacterized protein</fullName>
    </submittedName>
</protein>
<evidence type="ECO:0000256" key="1">
    <source>
        <dbReference type="SAM" id="MobiDB-lite"/>
    </source>
</evidence>
<dbReference type="AlphaFoldDB" id="A0A656D201"/>
<accession>A0A656D201</accession>
<dbReference type="Proteomes" id="UP000243065">
    <property type="component" value="Unassembled WGS sequence"/>
</dbReference>
<name>A0A656D201_KRYT1</name>
<keyword evidence="3" id="KW-1185">Reference proteome</keyword>
<feature type="compositionally biased region" description="Polar residues" evidence="1">
    <location>
        <begin position="197"/>
        <end position="208"/>
    </location>
</feature>
<evidence type="ECO:0000313" key="2">
    <source>
        <dbReference type="EMBL" id="CUS96897.1"/>
    </source>
</evidence>
<feature type="region of interest" description="Disordered" evidence="1">
    <location>
        <begin position="197"/>
        <end position="219"/>
    </location>
</feature>
<dbReference type="RefSeq" id="WP_143713324.1">
    <property type="nucleotide sequence ID" value="NZ_CZVU01000004.1"/>
</dbReference>
<dbReference type="OrthoDB" id="9786136at2"/>
<proteinExistence type="predicted"/>
<reference evidence="2 3" key="1">
    <citation type="submission" date="2015-11" db="EMBL/GenBank/DDBJ databases">
        <authorList>
            <person name="Varghese N."/>
        </authorList>
    </citation>
    <scope>NUCLEOTIDE SEQUENCE [LARGE SCALE GENOMIC DNA]</scope>
    <source>
        <strain evidence="2 3">JGI-24</strain>
    </source>
</reference>
<gene>
    <name evidence="2" type="ORF">JGI24_00188</name>
</gene>
<dbReference type="EMBL" id="CZVU01000004">
    <property type="protein sequence ID" value="CUS96897.1"/>
    <property type="molecule type" value="Genomic_DNA"/>
</dbReference>
<organism evidence="2 3">
    <name type="scientific">Kryptobacter tengchongensis</name>
    <dbReference type="NCBI Taxonomy" id="1643429"/>
    <lineage>
        <taxon>Bacteria</taxon>
        <taxon>Pseudomonadati</taxon>
        <taxon>Candidatus Kryptoniota</taxon>
        <taxon>Candidatus Kryptobacter</taxon>
    </lineage>
</organism>
<dbReference type="PROSITE" id="PS51257">
    <property type="entry name" value="PROKAR_LIPOPROTEIN"/>
    <property type="match status" value="1"/>
</dbReference>